<dbReference type="PRINTS" id="PR00449">
    <property type="entry name" value="RASTRNSFRMNG"/>
</dbReference>
<dbReference type="Pfam" id="PF16095">
    <property type="entry name" value="COR-A"/>
    <property type="match status" value="1"/>
</dbReference>
<keyword evidence="2" id="KW-0723">Serine/threonine-protein kinase</keyword>
<evidence type="ECO:0000259" key="13">
    <source>
        <dbReference type="PROSITE" id="PS51424"/>
    </source>
</evidence>
<dbReference type="Gene3D" id="3.30.310.200">
    <property type="match status" value="1"/>
</dbReference>
<gene>
    <name evidence="14" type="ORF">CEE37_03700</name>
</gene>
<organism evidence="14 15">
    <name type="scientific">candidate division LCP-89 bacterium B3_LCP</name>
    <dbReference type="NCBI Taxonomy" id="2012998"/>
    <lineage>
        <taxon>Bacteria</taxon>
        <taxon>Pseudomonadati</taxon>
        <taxon>Bacteria division LCP-89</taxon>
    </lineage>
</organism>
<evidence type="ECO:0000256" key="12">
    <source>
        <dbReference type="SAM" id="Coils"/>
    </source>
</evidence>
<dbReference type="SMART" id="SM00369">
    <property type="entry name" value="LRR_TYP"/>
    <property type="match status" value="12"/>
</dbReference>
<dbReference type="SUPFAM" id="SSF52540">
    <property type="entry name" value="P-loop containing nucleoside triphosphate hydrolases"/>
    <property type="match status" value="1"/>
</dbReference>
<dbReference type="GO" id="GO:0004674">
    <property type="term" value="F:protein serine/threonine kinase activity"/>
    <property type="evidence" value="ECO:0007669"/>
    <property type="project" value="UniProtKB-KW"/>
</dbReference>
<keyword evidence="9" id="KW-0342">GTP-binding</keyword>
<evidence type="ECO:0000256" key="2">
    <source>
        <dbReference type="ARBA" id="ARBA00022527"/>
    </source>
</evidence>
<dbReference type="InterPro" id="IPR032675">
    <property type="entry name" value="LRR_dom_sf"/>
</dbReference>
<comment type="caution">
    <text evidence="14">The sequence shown here is derived from an EMBL/GenBank/DDBJ whole genome shotgun (WGS) entry which is preliminary data.</text>
</comment>
<keyword evidence="5" id="KW-0677">Repeat</keyword>
<dbReference type="Gene3D" id="3.80.10.10">
    <property type="entry name" value="Ribonuclease Inhibitor"/>
    <property type="match status" value="1"/>
</dbReference>
<dbReference type="EC" id="2.7.11.1" evidence="1"/>
<dbReference type="EMBL" id="NJBN01000002">
    <property type="protein sequence ID" value="TKJ41682.1"/>
    <property type="molecule type" value="Genomic_DNA"/>
</dbReference>
<dbReference type="PANTHER" id="PTHR46652">
    <property type="entry name" value="LEUCINE-RICH REPEAT AND IQ DOMAIN-CONTAINING PROTEIN 1-RELATED"/>
    <property type="match status" value="1"/>
</dbReference>
<dbReference type="NCBIfam" id="TIGR00231">
    <property type="entry name" value="small_GTP"/>
    <property type="match status" value="1"/>
</dbReference>
<evidence type="ECO:0000256" key="5">
    <source>
        <dbReference type="ARBA" id="ARBA00022737"/>
    </source>
</evidence>
<evidence type="ECO:0000256" key="3">
    <source>
        <dbReference type="ARBA" id="ARBA00022614"/>
    </source>
</evidence>
<dbReference type="InterPro" id="IPR027417">
    <property type="entry name" value="P-loop_NTPase"/>
</dbReference>
<sequence length="1047" mass="119578">MFGNTCAFGDIRSVQGHCSTSDMNNTEEKNMTDLDTIKQIEKILKLKLEELDEVDWYTRGYTINFKGEVTGLSLYDCKISNLSLIISPLEGLTSLTALYLAQNLLNDISPLEGLVNLTELNLGINHLSDISPLKGLTNLTRLDLSNSRLSDISPLKGLTNLTKLEINSNHLSDISPLKDLSNLTTLYLQENHLSDISPLKGLTNLTTVHLGSNQLSDISPLKSLTNLTELDLGGNKLSDISPLNGLTNLTELDLGGNKLSDISPLNGLTNLTKLHLPNNQLSDISPLEGLTKLKDLVLLSNQLSDISPLEGLTNLTELLLYDNKLSDITPLKDLTKLNLIDFDGNPLKILPPWITDFNMDIKWTKQITEGCITFYGNPLQTPPVEIVKQGKEAVRSYFASLKDKKKVVKLNEVRILLVGDGMAGKTSLLKQIQGLEFNENESQTHGINVLTLPANDIRGLGNLSKIKDCQLHFWDFGGQEIMHASHQFFLSKRSLYILVLDSRTDSKKYYWLKHIEKYGGDSPLIVVMNKMDENPNYNIEQKKINDGFSNIGNRFFRLSCKDKEGLPEYLTCLGKTIPETSLYGTDINIDWINIRDKLIEATQASNYISRKEFIKICTENNVKDESSQLTLLKFLHDLGVVLFFEKLQLASIYVLDPHWVTIGVYKIINSAKIKEGILRERDLDYILNKEVIKKEEYDPAREKKITYSLDEQRYIIDIMMQFDLCYEYDQDNNHYIIPDLLPKELKNEPELDEGTPLRFVMKYDYLPTPVISRLMIRLKNDIVKGQQWKYGMILENEEFNCKAKVRSDEENKTIEITVQGEMRCKQKYFSAILYQLNDINRSFENLNIEEFIPLPGHQDILVDYKELLGFERASRDEYFVGKLGEEFSVSEMLDSVISKDDRIKHHSRGGEDTLRERFDRLDEKLDAMSEENKSALKTILSRLDESEKTIVNLIYQKIDDKEITQMETFQVLADVAQGIEQLEEKMIKGEDIDRIKQIYDAVNKTDDVTSKFKLTIPIIPLLLSFEQELDISSSLNKFWKKMQNCLF</sequence>
<dbReference type="PROSITE" id="PS51424">
    <property type="entry name" value="ROC"/>
    <property type="match status" value="1"/>
</dbReference>
<dbReference type="InterPro" id="IPR057263">
    <property type="entry name" value="COR-B"/>
</dbReference>
<dbReference type="InterPro" id="IPR050836">
    <property type="entry name" value="SDS22/Internalin_LRR"/>
</dbReference>
<evidence type="ECO:0000313" key="14">
    <source>
        <dbReference type="EMBL" id="TKJ41682.1"/>
    </source>
</evidence>
<dbReference type="PROSITE" id="PS51450">
    <property type="entry name" value="LRR"/>
    <property type="match status" value="11"/>
</dbReference>
<evidence type="ECO:0000256" key="1">
    <source>
        <dbReference type="ARBA" id="ARBA00012513"/>
    </source>
</evidence>
<dbReference type="GO" id="GO:0005524">
    <property type="term" value="F:ATP binding"/>
    <property type="evidence" value="ECO:0007669"/>
    <property type="project" value="UniProtKB-KW"/>
</dbReference>
<dbReference type="InterPro" id="IPR005225">
    <property type="entry name" value="Small_GTP-bd"/>
</dbReference>
<keyword evidence="4" id="KW-0808">Transferase</keyword>
<evidence type="ECO:0000256" key="7">
    <source>
        <dbReference type="ARBA" id="ARBA00022777"/>
    </source>
</evidence>
<keyword evidence="6" id="KW-0547">Nucleotide-binding</keyword>
<dbReference type="Gene3D" id="3.40.50.300">
    <property type="entry name" value="P-loop containing nucleotide triphosphate hydrolases"/>
    <property type="match status" value="1"/>
</dbReference>
<dbReference type="Gene3D" id="1.10.10.2200">
    <property type="match status" value="1"/>
</dbReference>
<dbReference type="Pfam" id="PF08477">
    <property type="entry name" value="Roc"/>
    <property type="match status" value="1"/>
</dbReference>
<keyword evidence="8" id="KW-0067">ATP-binding</keyword>
<evidence type="ECO:0000256" key="8">
    <source>
        <dbReference type="ARBA" id="ARBA00022840"/>
    </source>
</evidence>
<comment type="catalytic activity">
    <reaction evidence="10">
        <text>L-threonyl-[protein] + ATP = O-phospho-L-threonyl-[protein] + ADP + H(+)</text>
        <dbReference type="Rhea" id="RHEA:46608"/>
        <dbReference type="Rhea" id="RHEA-COMP:11060"/>
        <dbReference type="Rhea" id="RHEA-COMP:11605"/>
        <dbReference type="ChEBI" id="CHEBI:15378"/>
        <dbReference type="ChEBI" id="CHEBI:30013"/>
        <dbReference type="ChEBI" id="CHEBI:30616"/>
        <dbReference type="ChEBI" id="CHEBI:61977"/>
        <dbReference type="ChEBI" id="CHEBI:456216"/>
        <dbReference type="EC" id="2.7.11.1"/>
    </reaction>
</comment>
<dbReference type="InterPro" id="IPR036388">
    <property type="entry name" value="WH-like_DNA-bd_sf"/>
</dbReference>
<dbReference type="Pfam" id="PF25497">
    <property type="entry name" value="COR-B"/>
    <property type="match status" value="1"/>
</dbReference>
<dbReference type="SUPFAM" id="SSF52058">
    <property type="entry name" value="L domain-like"/>
    <property type="match status" value="1"/>
</dbReference>
<dbReference type="InterPro" id="IPR020859">
    <property type="entry name" value="ROC"/>
</dbReference>
<dbReference type="PANTHER" id="PTHR46652:SF3">
    <property type="entry name" value="LEUCINE-RICH REPEAT-CONTAINING PROTEIN 9"/>
    <property type="match status" value="1"/>
</dbReference>
<dbReference type="GO" id="GO:0005525">
    <property type="term" value="F:GTP binding"/>
    <property type="evidence" value="ECO:0007669"/>
    <property type="project" value="InterPro"/>
</dbReference>
<reference evidence="14 15" key="1">
    <citation type="submission" date="2017-06" db="EMBL/GenBank/DDBJ databases">
        <title>Novel microbial phyla capable of carbon fixation and sulfur reduction in deep-sea sediments.</title>
        <authorList>
            <person name="Huang J."/>
            <person name="Baker B."/>
            <person name="Wang Y."/>
        </authorList>
    </citation>
    <scope>NUCLEOTIDE SEQUENCE [LARGE SCALE GENOMIC DNA]</scope>
    <source>
        <strain evidence="14">B3_LCP</strain>
    </source>
</reference>
<dbReference type="Proteomes" id="UP000319619">
    <property type="component" value="Unassembled WGS sequence"/>
</dbReference>
<evidence type="ECO:0000313" key="15">
    <source>
        <dbReference type="Proteomes" id="UP000319619"/>
    </source>
</evidence>
<evidence type="ECO:0000256" key="11">
    <source>
        <dbReference type="ARBA" id="ARBA00048679"/>
    </source>
</evidence>
<dbReference type="SMART" id="SM00365">
    <property type="entry name" value="LRR_SD22"/>
    <property type="match status" value="11"/>
</dbReference>
<evidence type="ECO:0000256" key="10">
    <source>
        <dbReference type="ARBA" id="ARBA00047899"/>
    </source>
</evidence>
<accession>A0A532V3H6</accession>
<proteinExistence type="predicted"/>
<keyword evidence="7" id="KW-0418">Kinase</keyword>
<feature type="coiled-coil region" evidence="12">
    <location>
        <begin position="911"/>
        <end position="938"/>
    </location>
</feature>
<evidence type="ECO:0000256" key="9">
    <source>
        <dbReference type="ARBA" id="ARBA00023134"/>
    </source>
</evidence>
<feature type="domain" description="Roc" evidence="13">
    <location>
        <begin position="406"/>
        <end position="580"/>
    </location>
</feature>
<protein>
    <recommendedName>
        <fullName evidence="1">non-specific serine/threonine protein kinase</fullName>
        <ecNumber evidence="1">2.7.11.1</ecNumber>
    </recommendedName>
</protein>
<dbReference type="AlphaFoldDB" id="A0A532V3H6"/>
<dbReference type="InterPro" id="IPR032171">
    <property type="entry name" value="COR-A"/>
</dbReference>
<dbReference type="Pfam" id="PF12799">
    <property type="entry name" value="LRR_4"/>
    <property type="match status" value="5"/>
</dbReference>
<keyword evidence="3" id="KW-0433">Leucine-rich repeat</keyword>
<dbReference type="InterPro" id="IPR003591">
    <property type="entry name" value="Leu-rich_rpt_typical-subtyp"/>
</dbReference>
<evidence type="ECO:0000256" key="6">
    <source>
        <dbReference type="ARBA" id="ARBA00022741"/>
    </source>
</evidence>
<dbReference type="InterPro" id="IPR001611">
    <property type="entry name" value="Leu-rich_rpt"/>
</dbReference>
<name>A0A532V3H6_UNCL8</name>
<keyword evidence="12" id="KW-0175">Coiled coil</keyword>
<dbReference type="InterPro" id="IPR025875">
    <property type="entry name" value="Leu-rich_rpt_4"/>
</dbReference>
<evidence type="ECO:0000256" key="4">
    <source>
        <dbReference type="ARBA" id="ARBA00022679"/>
    </source>
</evidence>
<dbReference type="Gene3D" id="1.10.10.10">
    <property type="entry name" value="Winged helix-like DNA-binding domain superfamily/Winged helix DNA-binding domain"/>
    <property type="match status" value="1"/>
</dbReference>
<comment type="catalytic activity">
    <reaction evidence="11">
        <text>L-seryl-[protein] + ATP = O-phospho-L-seryl-[protein] + ADP + H(+)</text>
        <dbReference type="Rhea" id="RHEA:17989"/>
        <dbReference type="Rhea" id="RHEA-COMP:9863"/>
        <dbReference type="Rhea" id="RHEA-COMP:11604"/>
        <dbReference type="ChEBI" id="CHEBI:15378"/>
        <dbReference type="ChEBI" id="CHEBI:29999"/>
        <dbReference type="ChEBI" id="CHEBI:30616"/>
        <dbReference type="ChEBI" id="CHEBI:83421"/>
        <dbReference type="ChEBI" id="CHEBI:456216"/>
        <dbReference type="EC" id="2.7.11.1"/>
    </reaction>
</comment>